<dbReference type="GO" id="GO:0005576">
    <property type="term" value="C:extracellular region"/>
    <property type="evidence" value="ECO:0007669"/>
    <property type="project" value="TreeGrafter"/>
</dbReference>
<organism evidence="3">
    <name type="scientific">Rhipicephalus appendiculatus</name>
    <name type="common">Brown ear tick</name>
    <dbReference type="NCBI Taxonomy" id="34631"/>
    <lineage>
        <taxon>Eukaryota</taxon>
        <taxon>Metazoa</taxon>
        <taxon>Ecdysozoa</taxon>
        <taxon>Arthropoda</taxon>
        <taxon>Chelicerata</taxon>
        <taxon>Arachnida</taxon>
        <taxon>Acari</taxon>
        <taxon>Parasitiformes</taxon>
        <taxon>Ixodida</taxon>
        <taxon>Ixodoidea</taxon>
        <taxon>Ixodidae</taxon>
        <taxon>Rhipicephalinae</taxon>
        <taxon>Rhipicephalus</taxon>
        <taxon>Rhipicephalus</taxon>
    </lineage>
</organism>
<feature type="transmembrane region" description="Helical" evidence="2">
    <location>
        <begin position="32"/>
        <end position="50"/>
    </location>
</feature>
<feature type="compositionally biased region" description="Basic and acidic residues" evidence="1">
    <location>
        <begin position="1"/>
        <end position="17"/>
    </location>
</feature>
<dbReference type="SUPFAM" id="SSF51445">
    <property type="entry name" value="(Trans)glycosidases"/>
    <property type="match status" value="1"/>
</dbReference>
<evidence type="ECO:0000256" key="2">
    <source>
        <dbReference type="SAM" id="Phobius"/>
    </source>
</evidence>
<dbReference type="Gene3D" id="3.20.20.80">
    <property type="entry name" value="Glycosidases"/>
    <property type="match status" value="1"/>
</dbReference>
<dbReference type="GO" id="GO:0006032">
    <property type="term" value="P:chitin catabolic process"/>
    <property type="evidence" value="ECO:0007669"/>
    <property type="project" value="TreeGrafter"/>
</dbReference>
<sequence length="2246" mass="245726">MADGAAEQRQDSPVEKQEAEDDGQSGLLSCRLFAVIAGAVFMALVVLFGVPKDEQQPHGLSTAARPGLPPVPNAHQPGAWSNFSGSFSLAGGRNAVDRQDKLNPPGTHNGQPTQARPLLCVVSRSLNNPIQYPRQHCTHIVYRDVAYNPTTGEFTPVNSPTFVALRMLVEVTKQRALVAVANMEQHRTPERARRLAAALVKWVPSSGFHGVAALGIDGTSDKLPDLGPLFKELQTSLKPENLEFLAAVHVRDWDIPSSLVVGRLAAIAPYLDYLVLETHYEDRYNICHIAYSSVFYSTGAQPSPSVPIGQALTWMTSLLMDQRQYVTTCFSINMGAVVFRDATETRGYCSGSDLVSYMQVCKGAEWRPASTVANLDALSVLRLGHGRVESHEDDPLLSSKVSHALANYPRACVVAYDVDLDDYEGQCDNEPFSRLRNLRHAEVRNDPQMAAQTLAKSPDDELKKRCMPYGKENKRPLVCVLSDRIDVDRNVSKLFCTHIVLSLRRYGRLDALQDITKEYVAQLRNAAPSGACILVAPHESALEQSHEAEAVRLAEATAVQLKGKEIDGLAFLHVARTSAALVELGPTLEVLHETYKAANLCLALDLQILDPSTPAEEVGKSISLVAKHVDLLVVNTHYPGRMGPCRAMPLASAIQPARSCIPAVATDTAVQWLKDVSEKGLALICLSVDLRVLRFRTYGTAAPFGSCRREEALEFPKACMGGSWTQVHNASRDSPMWLDGYNLQTYDTTSSLTERVRSILPLPNAGVAAFNLDYEDYAGVCDGGVPQARLMALRAALDEENITAQTTLTLDAPERPLVCVLSAAVVNESRVPSSHCTHLVHEGARYLVPDEKLVIPERMVNLAANRSEQRHLVGLNGNDMVDLLMMADDRERREMAARMALAVLDAKMQGLAILNFNRTSKTIANFGSVLETIRSVFAKELTIIFGAEVLDFSLPAEIMGQRLTKAAKHVDIFILQTHYRRPRGYCRVAYPSTYKGDTPLVTLSAAAAWARAMETTSRVCVSYTMGVLQFQKGDAMGPAACDNVTLLDRAEACDEKDWEVDANNTKTLSVIRKKDKFIQTFESPEFLAVKVSRTFSENPGSCVALFHVDLEESTGSCGNTRARKFARLAVVAEKYIELDSRTKFKHQLLPMLTKVVPNDTAANLAGYLPQYAHDRLVAFKSKTTVYRPDILGSPDKRPFVCLFSSSWTNASISPVPSQCTHVVLSAEALDAPILAANRSEREAALELLSRSLGPGVKLYVRLQGWQQDIASKAQAVQDAMRLSYARGVAFTDIRIASTEAAQLAVGIQALVEQLPKDTSFILGLEIIDYDEAGQLLAQRLAPLYEYADVVVLQTHLRSGHNWPFCRTTYASLFDHPSDDSCLQTPPAVTALSWIKLLQPFSVPTCLSFNMAAVKFTASKNATPEASCENAIETNDVCTAQAWPSAEETSSVLAAYNYKDGFSVTMETAELLREKLSRAHRLYPRFCVALYNVDVDAEPCKGSDLAFARVAQIADAAQYKPRKPTTTQPRGRNLGESPDDESGPRTAVQNATSSNALVCILSASALNVETFPMRLCSYVVYTRRVTPGAPPQPFVPQNDAKFYKFVRRCEETESKGLVAVTPPMLATLFKDNSTLDVDALNGVMRLLAGSRVSGLAVFATPSTDLQALATMAQETFKVLKDTFKMVVGVHVTSFDAPVLKELSKNSHLLVFFTHSMLRGSTCTVTAPSSLSLTPTHYELMKNLPGLEGDRQSSTCISVNFAVMGFKTRSSNASLGDGCVNRRLESYEHTCWAAATLWQTTSQLVHRHNSSWVQTFETEKSVGSAVRPFLEAYPQGCAAVVYADFEDASGTCRPRYSRLRALSALMNTNAANSSSAANSVPTTAESDTDSLPTGSPEDMMSTHITKRNKMVCFVTPSMHVVTDLPADSCDYLVLSTQNFTAVENVTDQFGRWKELMTQLSGKTRLALGMNARTLVSLYKGDYAAGVLLVESVPSWLKPNGGRALALLAGSLASQDELLLFRILKDLRSALNQAGNPAPEIILAVSSDSELFHKELIELSDVFVLVDHHIPRETGSSSCKVAFPSVSPRTSSLTSPMLIAKDLMQRGADNKTYCISINLAVLKFATSAGSLNLANGSRCDSEDEVAYSEVCQMSNAVPVYDMNWMTASLKASRKLYTFEKAEMLLSKVLFLKAWFPSLCVAAFHAELDTVDREACPQSEQYARLLSVRKGLDSAVHGESHWRRDATDGA</sequence>
<dbReference type="PANTHER" id="PTHR11177">
    <property type="entry name" value="CHITINASE"/>
    <property type="match status" value="1"/>
</dbReference>
<keyword evidence="2" id="KW-0812">Transmembrane</keyword>
<dbReference type="InterPro" id="IPR050314">
    <property type="entry name" value="Glycosyl_Hydrlase_18"/>
</dbReference>
<dbReference type="PANTHER" id="PTHR11177:SF317">
    <property type="entry name" value="CHITINASE 12-RELATED"/>
    <property type="match status" value="1"/>
</dbReference>
<proteinExistence type="predicted"/>
<feature type="region of interest" description="Disordered" evidence="1">
    <location>
        <begin position="1"/>
        <end position="23"/>
    </location>
</feature>
<feature type="region of interest" description="Disordered" evidence="1">
    <location>
        <begin position="1871"/>
        <end position="1896"/>
    </location>
</feature>
<evidence type="ECO:0000256" key="1">
    <source>
        <dbReference type="SAM" id="MobiDB-lite"/>
    </source>
</evidence>
<keyword evidence="2" id="KW-1133">Transmembrane helix</keyword>
<feature type="region of interest" description="Disordered" evidence="1">
    <location>
        <begin position="1517"/>
        <end position="1547"/>
    </location>
</feature>
<dbReference type="InterPro" id="IPR017853">
    <property type="entry name" value="GH"/>
</dbReference>
<dbReference type="GO" id="GO:0004568">
    <property type="term" value="F:chitinase activity"/>
    <property type="evidence" value="ECO:0007669"/>
    <property type="project" value="TreeGrafter"/>
</dbReference>
<keyword evidence="2" id="KW-0472">Membrane</keyword>
<feature type="region of interest" description="Disordered" evidence="1">
    <location>
        <begin position="55"/>
        <end position="77"/>
    </location>
</feature>
<evidence type="ECO:0000313" key="3">
    <source>
        <dbReference type="EMBL" id="JAP82332.1"/>
    </source>
</evidence>
<name>A0A131YUW1_RHIAP</name>
<dbReference type="GO" id="GO:0008061">
    <property type="term" value="F:chitin binding"/>
    <property type="evidence" value="ECO:0007669"/>
    <property type="project" value="TreeGrafter"/>
</dbReference>
<protein>
    <submittedName>
        <fullName evidence="3">Chitin-binding protein</fullName>
    </submittedName>
</protein>
<dbReference type="EMBL" id="GEDV01006225">
    <property type="protein sequence ID" value="JAP82332.1"/>
    <property type="molecule type" value="Transcribed_RNA"/>
</dbReference>
<accession>A0A131YUW1</accession>
<feature type="compositionally biased region" description="Polar residues" evidence="1">
    <location>
        <begin position="1878"/>
        <end position="1891"/>
    </location>
</feature>
<reference evidence="3" key="1">
    <citation type="journal article" date="2016" name="Ticks Tick Borne Dis.">
        <title>De novo assembly and annotation of the salivary gland transcriptome of Rhipicephalus appendiculatus male and female ticks during blood feeding.</title>
        <authorList>
            <person name="de Castro M.H."/>
            <person name="de Klerk D."/>
            <person name="Pienaar R."/>
            <person name="Latif A.A."/>
            <person name="Rees D.J."/>
            <person name="Mans B.J."/>
        </authorList>
    </citation>
    <scope>NUCLEOTIDE SEQUENCE</scope>
    <source>
        <tissue evidence="3">Salivary glands</tissue>
    </source>
</reference>
<feature type="region of interest" description="Disordered" evidence="1">
    <location>
        <begin position="96"/>
        <end position="115"/>
    </location>
</feature>